<evidence type="ECO:0000313" key="4">
    <source>
        <dbReference type="Proteomes" id="UP000748308"/>
    </source>
</evidence>
<feature type="compositionally biased region" description="Basic and acidic residues" evidence="1">
    <location>
        <begin position="9"/>
        <end position="20"/>
    </location>
</feature>
<gene>
    <name evidence="3" type="ORF">FJY75_03625</name>
</gene>
<comment type="caution">
    <text evidence="3">The sequence shown here is derived from an EMBL/GenBank/DDBJ whole genome shotgun (WGS) entry which is preliminary data.</text>
</comment>
<proteinExistence type="predicted"/>
<name>A0A938BQ95_UNCEI</name>
<evidence type="ECO:0000256" key="1">
    <source>
        <dbReference type="SAM" id="MobiDB-lite"/>
    </source>
</evidence>
<feature type="non-terminal residue" evidence="3">
    <location>
        <position position="1"/>
    </location>
</feature>
<feature type="region of interest" description="Disordered" evidence="1">
    <location>
        <begin position="1"/>
        <end position="20"/>
    </location>
</feature>
<sequence>PDFLVPDDGPARRRRELDRERADRELDAGDEVFWMVCPKCGDHLSEHEFDGVHVERCEACGGLWIDKGESDLLLSLAADDRALARRARGILQ</sequence>
<organism evidence="3 4">
    <name type="scientific">Eiseniibacteriota bacterium</name>
    <dbReference type="NCBI Taxonomy" id="2212470"/>
    <lineage>
        <taxon>Bacteria</taxon>
        <taxon>Candidatus Eiseniibacteriota</taxon>
    </lineage>
</organism>
<dbReference type="Proteomes" id="UP000748308">
    <property type="component" value="Unassembled WGS sequence"/>
</dbReference>
<protein>
    <submittedName>
        <fullName evidence="3">Zf-TFIIB domain-containing protein</fullName>
    </submittedName>
</protein>
<feature type="domain" description="Transcription factor zinc-finger" evidence="2">
    <location>
        <begin position="37"/>
        <end position="73"/>
    </location>
</feature>
<accession>A0A938BQ95</accession>
<dbReference type="InterPro" id="IPR027392">
    <property type="entry name" value="TF_Znf"/>
</dbReference>
<dbReference type="Pfam" id="PF13453">
    <property type="entry name" value="Zn_ribbon_TFIIB"/>
    <property type="match status" value="1"/>
</dbReference>
<evidence type="ECO:0000259" key="2">
    <source>
        <dbReference type="Pfam" id="PF13453"/>
    </source>
</evidence>
<evidence type="ECO:0000313" key="3">
    <source>
        <dbReference type="EMBL" id="MBM3316922.1"/>
    </source>
</evidence>
<dbReference type="EMBL" id="VGIY01000057">
    <property type="protein sequence ID" value="MBM3316922.1"/>
    <property type="molecule type" value="Genomic_DNA"/>
</dbReference>
<dbReference type="AlphaFoldDB" id="A0A938BQ95"/>
<reference evidence="3" key="1">
    <citation type="submission" date="2019-03" db="EMBL/GenBank/DDBJ databases">
        <title>Lake Tanganyika Metagenome-Assembled Genomes (MAGs).</title>
        <authorList>
            <person name="Tran P."/>
        </authorList>
    </citation>
    <scope>NUCLEOTIDE SEQUENCE</scope>
    <source>
        <strain evidence="3">M_DeepCast_400m_m2_100</strain>
    </source>
</reference>